<reference evidence="1 2" key="1">
    <citation type="submission" date="2023-10" db="EMBL/GenBank/DDBJ databases">
        <title>Characterization of rhizosphere-enriched actinobacteria from wheat plants lab-grown on chernevaya soil.</title>
        <authorList>
            <person name="Tikhonova E.N."/>
            <person name="Konopkin A."/>
            <person name="Kravchenko I.K."/>
        </authorList>
    </citation>
    <scope>NUCLEOTIDE SEQUENCE [LARGE SCALE GENOMIC DNA]</scope>
    <source>
        <strain evidence="1 2">RR29</strain>
    </source>
</reference>
<comment type="caution">
    <text evidence="1">The sequence shown here is derived from an EMBL/GenBank/DDBJ whole genome shotgun (WGS) entry which is preliminary data.</text>
</comment>
<name>A0ABU4FEL7_9ACTN</name>
<dbReference type="InterPro" id="IPR023846">
    <property type="entry name" value="CHP04042_MSMEG0570"/>
</dbReference>
<dbReference type="EMBL" id="JAWMAJ010000081">
    <property type="protein sequence ID" value="MDV7219028.1"/>
    <property type="molecule type" value="Genomic_DNA"/>
</dbReference>
<dbReference type="RefSeq" id="WP_317773111.1">
    <property type="nucleotide sequence ID" value="NZ_JAWMAJ010000081.1"/>
</dbReference>
<accession>A0ABU4FEL7</accession>
<keyword evidence="2" id="KW-1185">Reference proteome</keyword>
<organism evidence="1 2">
    <name type="scientific">Streptomyces prunicolor</name>
    <dbReference type="NCBI Taxonomy" id="67348"/>
    <lineage>
        <taxon>Bacteria</taxon>
        <taxon>Bacillati</taxon>
        <taxon>Actinomycetota</taxon>
        <taxon>Actinomycetes</taxon>
        <taxon>Kitasatosporales</taxon>
        <taxon>Streptomycetaceae</taxon>
        <taxon>Streptomyces</taxon>
    </lineage>
</organism>
<proteinExistence type="predicted"/>
<dbReference type="NCBIfam" id="TIGR04042">
    <property type="entry name" value="MSMEG_0570_fam"/>
    <property type="match status" value="1"/>
</dbReference>
<dbReference type="Proteomes" id="UP001187346">
    <property type="component" value="Unassembled WGS sequence"/>
</dbReference>
<evidence type="ECO:0000313" key="2">
    <source>
        <dbReference type="Proteomes" id="UP001187346"/>
    </source>
</evidence>
<evidence type="ECO:0000313" key="1">
    <source>
        <dbReference type="EMBL" id="MDV7219028.1"/>
    </source>
</evidence>
<gene>
    <name evidence="1" type="ORF">R5A26_24045</name>
</gene>
<protein>
    <submittedName>
        <fullName evidence="1">MSMEG_0570 family nitrogen starvation response protein</fullName>
    </submittedName>
</protein>
<sequence length="101" mass="11081">MPEMYFDVRWPDGLTQRCYSPSTIVEDYFTPGAAYELAEFVERSRTALGIAGERVREKFGFFCTGASDQLARIERTAAAYGDIGGAEVTVESLTGADGNPR</sequence>